<dbReference type="PANTHER" id="PTHR46766">
    <property type="entry name" value="GLUTAMINE-RICH PROTEIN 2"/>
    <property type="match status" value="1"/>
</dbReference>
<dbReference type="InterPro" id="IPR022171">
    <property type="entry name" value="PPE_C"/>
</dbReference>
<protein>
    <submittedName>
        <fullName evidence="4">PPE family protein</fullName>
    </submittedName>
</protein>
<organism evidence="4 5">
    <name type="scientific">[Mycobacterium] holstebronense</name>
    <dbReference type="NCBI Taxonomy" id="3064288"/>
    <lineage>
        <taxon>Bacteria</taxon>
        <taxon>Bacillati</taxon>
        <taxon>Actinomycetota</taxon>
        <taxon>Actinomycetes</taxon>
        <taxon>Mycobacteriales</taxon>
        <taxon>Mycobacteriaceae</taxon>
        <taxon>Mycolicibacterium</taxon>
    </lineage>
</organism>
<evidence type="ECO:0000313" key="4">
    <source>
        <dbReference type="EMBL" id="CAJ1499652.1"/>
    </source>
</evidence>
<dbReference type="InterPro" id="IPR000030">
    <property type="entry name" value="PPE_dom"/>
</dbReference>
<keyword evidence="5" id="KW-1185">Reference proteome</keyword>
<dbReference type="Gene3D" id="1.20.1260.20">
    <property type="entry name" value="PPE superfamily"/>
    <property type="match status" value="1"/>
</dbReference>
<evidence type="ECO:0000259" key="2">
    <source>
        <dbReference type="Pfam" id="PF00823"/>
    </source>
</evidence>
<name>A0ABN9N309_9MYCO</name>
<dbReference type="Pfam" id="PF12484">
    <property type="entry name" value="PPE-SVP"/>
    <property type="match status" value="1"/>
</dbReference>
<sequence>MMEFGALPPEVNSAWIYTGPGAAPLMAAATTWHGLALELGSTAAAYQAVVTRMAGELWTGSASASMVAAATPYVAWMNTTAAQAEQAATQATAAAAAFETAFAMTVPPPVIVANRSLLMMLVATNLLGQNTPAIAATEAQYAQMWAQDAAAMYGYAGSSAAAAQVTPFAAPADTTTPGGLGGLAQLISSVPAALQGLSSPLQAGSSSASGMLSSLLDPANLGSLASSSGSNLVGVLSNMLGIVSSAGGATTTPAPALAAAPLLSGTVLTNAARLAGAAGTSANGAGVVAGLGRAGSVGLLSVPPTWAASGTTAGATSTALPAGTLAAAERGVGPMPTGMPIGTLGARATSAAPAPSYGFRPTVTMHPVAAG</sequence>
<dbReference type="Pfam" id="PF00823">
    <property type="entry name" value="PPE"/>
    <property type="match status" value="1"/>
</dbReference>
<feature type="domain" description="PPE" evidence="2">
    <location>
        <begin position="4"/>
        <end position="166"/>
    </location>
</feature>
<comment type="similarity">
    <text evidence="1">Belongs to the mycobacterial PPE family.</text>
</comment>
<evidence type="ECO:0000313" key="5">
    <source>
        <dbReference type="Proteomes" id="UP001190464"/>
    </source>
</evidence>
<dbReference type="Proteomes" id="UP001190464">
    <property type="component" value="Chromosome"/>
</dbReference>
<dbReference type="SUPFAM" id="SSF140459">
    <property type="entry name" value="PE/PPE dimer-like"/>
    <property type="match status" value="1"/>
</dbReference>
<dbReference type="EMBL" id="OY726398">
    <property type="protein sequence ID" value="CAJ1499652.1"/>
    <property type="molecule type" value="Genomic_DNA"/>
</dbReference>
<gene>
    <name evidence="4" type="ORF">MU0102_001030</name>
</gene>
<evidence type="ECO:0000259" key="3">
    <source>
        <dbReference type="Pfam" id="PF12484"/>
    </source>
</evidence>
<feature type="domain" description="PPE family C-terminal" evidence="3">
    <location>
        <begin position="289"/>
        <end position="367"/>
    </location>
</feature>
<dbReference type="PANTHER" id="PTHR46766:SF1">
    <property type="entry name" value="GLUTAMINE-RICH PROTEIN 2"/>
    <property type="match status" value="1"/>
</dbReference>
<dbReference type="InterPro" id="IPR038332">
    <property type="entry name" value="PPE_sf"/>
</dbReference>
<dbReference type="RefSeq" id="WP_373693109.1">
    <property type="nucleotide sequence ID" value="NZ_OY726398.1"/>
</dbReference>
<accession>A0ABN9N309</accession>
<evidence type="ECO:0000256" key="1">
    <source>
        <dbReference type="ARBA" id="ARBA00010652"/>
    </source>
</evidence>
<proteinExistence type="inferred from homology"/>
<reference evidence="4 5" key="1">
    <citation type="submission" date="2023-08" db="EMBL/GenBank/DDBJ databases">
        <authorList>
            <person name="Folkvardsen B D."/>
            <person name="Norman A."/>
        </authorList>
    </citation>
    <scope>NUCLEOTIDE SEQUENCE [LARGE SCALE GENOMIC DNA]</scope>
    <source>
        <strain evidence="4 5">Mu0102</strain>
    </source>
</reference>